<protein>
    <recommendedName>
        <fullName evidence="6">TVP38/TMEM64 family membrane protein</fullName>
    </recommendedName>
</protein>
<keyword evidence="4 6" id="KW-1133">Transmembrane helix</keyword>
<evidence type="ECO:0000259" key="7">
    <source>
        <dbReference type="Pfam" id="PF09335"/>
    </source>
</evidence>
<dbReference type="STRING" id="1120990.SAMN03080614_10603"/>
<proteinExistence type="inferred from homology"/>
<feature type="domain" description="VTT" evidence="7">
    <location>
        <begin position="62"/>
        <end position="179"/>
    </location>
</feature>
<organism evidence="8 9">
    <name type="scientific">Anaerobranca gottschalkii DSM 13577</name>
    <dbReference type="NCBI Taxonomy" id="1120990"/>
    <lineage>
        <taxon>Bacteria</taxon>
        <taxon>Bacillati</taxon>
        <taxon>Bacillota</taxon>
        <taxon>Clostridia</taxon>
        <taxon>Eubacteriales</taxon>
        <taxon>Proteinivoracaceae</taxon>
        <taxon>Anaerobranca</taxon>
    </lineage>
</organism>
<feature type="transmembrane region" description="Helical" evidence="6">
    <location>
        <begin position="184"/>
        <end position="204"/>
    </location>
</feature>
<dbReference type="RefSeq" id="WP_091351394.1">
    <property type="nucleotide sequence ID" value="NZ_FOIF01000060.1"/>
</dbReference>
<dbReference type="OrthoDB" id="1695917at2"/>
<evidence type="ECO:0000313" key="9">
    <source>
        <dbReference type="Proteomes" id="UP000243819"/>
    </source>
</evidence>
<dbReference type="Proteomes" id="UP000243819">
    <property type="component" value="Unassembled WGS sequence"/>
</dbReference>
<comment type="similarity">
    <text evidence="6">Belongs to the TVP38/TMEM64 family.</text>
</comment>
<evidence type="ECO:0000256" key="6">
    <source>
        <dbReference type="RuleBase" id="RU366058"/>
    </source>
</evidence>
<dbReference type="GO" id="GO:0005886">
    <property type="term" value="C:plasma membrane"/>
    <property type="evidence" value="ECO:0007669"/>
    <property type="project" value="UniProtKB-SubCell"/>
</dbReference>
<evidence type="ECO:0000256" key="4">
    <source>
        <dbReference type="ARBA" id="ARBA00022989"/>
    </source>
</evidence>
<dbReference type="InterPro" id="IPR032816">
    <property type="entry name" value="VTT_dom"/>
</dbReference>
<dbReference type="PANTHER" id="PTHR12677">
    <property type="entry name" value="GOLGI APPARATUS MEMBRANE PROTEIN TVP38-RELATED"/>
    <property type="match status" value="1"/>
</dbReference>
<dbReference type="EMBL" id="FOIF01000060">
    <property type="protein sequence ID" value="SET14816.1"/>
    <property type="molecule type" value="Genomic_DNA"/>
</dbReference>
<keyword evidence="9" id="KW-1185">Reference proteome</keyword>
<keyword evidence="2 6" id="KW-1003">Cell membrane</keyword>
<name>A0A1I0C5R9_9FIRM</name>
<evidence type="ECO:0000313" key="8">
    <source>
        <dbReference type="EMBL" id="SET14816.1"/>
    </source>
</evidence>
<feature type="transmembrane region" description="Helical" evidence="6">
    <location>
        <begin position="45"/>
        <end position="68"/>
    </location>
</feature>
<feature type="transmembrane region" description="Helical" evidence="6">
    <location>
        <begin position="75"/>
        <end position="98"/>
    </location>
</feature>
<sequence length="218" mass="25039">MIKKYNLLRLTIFILGLLIIFFTWRDLGEIDVKEIISGSENIYKRVIIALSLYTIKSVIFFIPIPVLYISVGMFFPLHLAIAINLLGITLEITLTFFYGRFLGKNFVEKIMDKSAKVKKGIELNQQNDFIITFFLRMIPFGIELVSLMLGASGNYYHRYLLASLMGITPKLIVFTVIGNSITNSLTIGSIILFTIAMIVWGFFIHELRKRDYVRLSTF</sequence>
<keyword evidence="5 6" id="KW-0472">Membrane</keyword>
<keyword evidence="3 6" id="KW-0812">Transmembrane</keyword>
<evidence type="ECO:0000256" key="2">
    <source>
        <dbReference type="ARBA" id="ARBA00022475"/>
    </source>
</evidence>
<gene>
    <name evidence="8" type="ORF">SAMN03080614_10603</name>
</gene>
<reference evidence="9" key="1">
    <citation type="submission" date="2016-10" db="EMBL/GenBank/DDBJ databases">
        <authorList>
            <person name="Varghese N."/>
            <person name="Submissions S."/>
        </authorList>
    </citation>
    <scope>NUCLEOTIDE SEQUENCE [LARGE SCALE GENOMIC DNA]</scope>
    <source>
        <strain evidence="9">DSM 13577</strain>
    </source>
</reference>
<feature type="transmembrane region" description="Helical" evidence="6">
    <location>
        <begin position="159"/>
        <end position="178"/>
    </location>
</feature>
<feature type="transmembrane region" description="Helical" evidence="6">
    <location>
        <begin position="129"/>
        <end position="147"/>
    </location>
</feature>
<dbReference type="InterPro" id="IPR015414">
    <property type="entry name" value="TMEM64"/>
</dbReference>
<feature type="transmembrane region" description="Helical" evidence="6">
    <location>
        <begin position="7"/>
        <end position="25"/>
    </location>
</feature>
<accession>A0A1I0C5R9</accession>
<dbReference type="AlphaFoldDB" id="A0A1I0C5R9"/>
<dbReference type="PANTHER" id="PTHR12677:SF59">
    <property type="entry name" value="GOLGI APPARATUS MEMBRANE PROTEIN TVP38-RELATED"/>
    <property type="match status" value="1"/>
</dbReference>
<evidence type="ECO:0000256" key="5">
    <source>
        <dbReference type="ARBA" id="ARBA00023136"/>
    </source>
</evidence>
<evidence type="ECO:0000256" key="3">
    <source>
        <dbReference type="ARBA" id="ARBA00022692"/>
    </source>
</evidence>
<dbReference type="Pfam" id="PF09335">
    <property type="entry name" value="VTT_dom"/>
    <property type="match status" value="1"/>
</dbReference>
<evidence type="ECO:0000256" key="1">
    <source>
        <dbReference type="ARBA" id="ARBA00004651"/>
    </source>
</evidence>
<comment type="subcellular location">
    <subcellularLocation>
        <location evidence="1 6">Cell membrane</location>
        <topology evidence="1 6">Multi-pass membrane protein</topology>
    </subcellularLocation>
</comment>